<reference evidence="2" key="1">
    <citation type="submission" date="2023-10" db="EMBL/GenBank/DDBJ databases">
        <authorList>
            <person name="Chen Y."/>
            <person name="Shah S."/>
            <person name="Dougan E. K."/>
            <person name="Thang M."/>
            <person name="Chan C."/>
        </authorList>
    </citation>
    <scope>NUCLEOTIDE SEQUENCE [LARGE SCALE GENOMIC DNA]</scope>
</reference>
<keyword evidence="3" id="KW-1185">Reference proteome</keyword>
<protein>
    <submittedName>
        <fullName evidence="2">Uncharacterized protein</fullName>
    </submittedName>
</protein>
<accession>A0ABN9XN93</accession>
<organism evidence="2 3">
    <name type="scientific">Prorocentrum cordatum</name>
    <dbReference type="NCBI Taxonomy" id="2364126"/>
    <lineage>
        <taxon>Eukaryota</taxon>
        <taxon>Sar</taxon>
        <taxon>Alveolata</taxon>
        <taxon>Dinophyceae</taxon>
        <taxon>Prorocentrales</taxon>
        <taxon>Prorocentraceae</taxon>
        <taxon>Prorocentrum</taxon>
    </lineage>
</organism>
<feature type="non-terminal residue" evidence="2">
    <location>
        <position position="1"/>
    </location>
</feature>
<dbReference type="Proteomes" id="UP001189429">
    <property type="component" value="Unassembled WGS sequence"/>
</dbReference>
<feature type="compositionally biased region" description="Pro residues" evidence="1">
    <location>
        <begin position="21"/>
        <end position="31"/>
    </location>
</feature>
<name>A0ABN9XN93_9DINO</name>
<feature type="region of interest" description="Disordered" evidence="1">
    <location>
        <begin position="74"/>
        <end position="137"/>
    </location>
</feature>
<feature type="non-terminal residue" evidence="2">
    <location>
        <position position="172"/>
    </location>
</feature>
<evidence type="ECO:0000313" key="2">
    <source>
        <dbReference type="EMBL" id="CAK0901374.1"/>
    </source>
</evidence>
<gene>
    <name evidence="2" type="ORF">PCOR1329_LOCUS78343</name>
</gene>
<feature type="region of interest" description="Disordered" evidence="1">
    <location>
        <begin position="1"/>
        <end position="61"/>
    </location>
</feature>
<sequence>RSADATAMRRRCGEILGPQLLGPPPGMPPPRGGGRALPRRPQHPQQQAESRQTLLENGYRLKPQLHQSMGQWLPVSEEELAAPVPAHGRRPQNPPRAHEPRLQQGALYRQGPPYPSSQDRSQTHAAGAWPDCPNSVNAVPVWATSLDQPVEEPLLSLPTPLLGLRSEAKKPS</sequence>
<evidence type="ECO:0000256" key="1">
    <source>
        <dbReference type="SAM" id="MobiDB-lite"/>
    </source>
</evidence>
<dbReference type="EMBL" id="CAUYUJ010020918">
    <property type="protein sequence ID" value="CAK0901374.1"/>
    <property type="molecule type" value="Genomic_DNA"/>
</dbReference>
<comment type="caution">
    <text evidence="2">The sequence shown here is derived from an EMBL/GenBank/DDBJ whole genome shotgun (WGS) entry which is preliminary data.</text>
</comment>
<evidence type="ECO:0000313" key="3">
    <source>
        <dbReference type="Proteomes" id="UP001189429"/>
    </source>
</evidence>
<feature type="compositionally biased region" description="Polar residues" evidence="1">
    <location>
        <begin position="43"/>
        <end position="55"/>
    </location>
</feature>
<proteinExistence type="predicted"/>